<proteinExistence type="predicted"/>
<name>A0A4Y2R6Q4_ARAVE</name>
<dbReference type="Proteomes" id="UP000499080">
    <property type="component" value="Unassembled WGS sequence"/>
</dbReference>
<protein>
    <submittedName>
        <fullName evidence="1">Uncharacterized protein</fullName>
    </submittedName>
</protein>
<reference evidence="1 2" key="1">
    <citation type="journal article" date="2019" name="Sci. Rep.">
        <title>Orb-weaving spider Araneus ventricosus genome elucidates the spidroin gene catalogue.</title>
        <authorList>
            <person name="Kono N."/>
            <person name="Nakamura H."/>
            <person name="Ohtoshi R."/>
            <person name="Moran D.A.P."/>
            <person name="Shinohara A."/>
            <person name="Yoshida Y."/>
            <person name="Fujiwara M."/>
            <person name="Mori M."/>
            <person name="Tomita M."/>
            <person name="Arakawa K."/>
        </authorList>
    </citation>
    <scope>NUCLEOTIDE SEQUENCE [LARGE SCALE GENOMIC DNA]</scope>
</reference>
<organism evidence="1 2">
    <name type="scientific">Araneus ventricosus</name>
    <name type="common">Orbweaver spider</name>
    <name type="synonym">Epeira ventricosa</name>
    <dbReference type="NCBI Taxonomy" id="182803"/>
    <lineage>
        <taxon>Eukaryota</taxon>
        <taxon>Metazoa</taxon>
        <taxon>Ecdysozoa</taxon>
        <taxon>Arthropoda</taxon>
        <taxon>Chelicerata</taxon>
        <taxon>Arachnida</taxon>
        <taxon>Araneae</taxon>
        <taxon>Araneomorphae</taxon>
        <taxon>Entelegynae</taxon>
        <taxon>Araneoidea</taxon>
        <taxon>Araneidae</taxon>
        <taxon>Araneus</taxon>
    </lineage>
</organism>
<dbReference type="AlphaFoldDB" id="A0A4Y2R6Q4"/>
<comment type="caution">
    <text evidence="1">The sequence shown here is derived from an EMBL/GenBank/DDBJ whole genome shotgun (WGS) entry which is preliminary data.</text>
</comment>
<keyword evidence="2" id="KW-1185">Reference proteome</keyword>
<sequence>MDTVRLSHPLYPRRQPTRFISFVVGAKEIASKILSASEVGSHVPLCASIEIFRIPRLIAISKATAIPRIMSKSNVPAPQPEDYTKRTGF</sequence>
<evidence type="ECO:0000313" key="1">
    <source>
        <dbReference type="EMBL" id="GBN71156.1"/>
    </source>
</evidence>
<dbReference type="EMBL" id="BGPR01142799">
    <property type="protein sequence ID" value="GBN71156.1"/>
    <property type="molecule type" value="Genomic_DNA"/>
</dbReference>
<evidence type="ECO:0000313" key="2">
    <source>
        <dbReference type="Proteomes" id="UP000499080"/>
    </source>
</evidence>
<gene>
    <name evidence="1" type="ORF">AVEN_59175_1</name>
</gene>
<accession>A0A4Y2R6Q4</accession>